<dbReference type="Proteomes" id="UP001367508">
    <property type="component" value="Unassembled WGS sequence"/>
</dbReference>
<name>A0AAN9LWX1_CANGL</name>
<dbReference type="EMBL" id="JAYMYQ010000003">
    <property type="protein sequence ID" value="KAK7343361.1"/>
    <property type="molecule type" value="Genomic_DNA"/>
</dbReference>
<sequence>MMLNVAILAAKLYTIPDSHVIFAALSLVIKGRVPYPTNEETGDKLRHVTQKTGPFPFGQCSKYWSELS</sequence>
<accession>A0AAN9LWX1</accession>
<evidence type="ECO:0000313" key="2">
    <source>
        <dbReference type="Proteomes" id="UP001367508"/>
    </source>
</evidence>
<protein>
    <submittedName>
        <fullName evidence="1">Uncharacterized protein</fullName>
    </submittedName>
</protein>
<gene>
    <name evidence="1" type="ORF">VNO77_12033</name>
</gene>
<comment type="caution">
    <text evidence="1">The sequence shown here is derived from an EMBL/GenBank/DDBJ whole genome shotgun (WGS) entry which is preliminary data.</text>
</comment>
<evidence type="ECO:0000313" key="1">
    <source>
        <dbReference type="EMBL" id="KAK7343361.1"/>
    </source>
</evidence>
<keyword evidence="2" id="KW-1185">Reference proteome</keyword>
<proteinExistence type="predicted"/>
<organism evidence="1 2">
    <name type="scientific">Canavalia gladiata</name>
    <name type="common">Sword bean</name>
    <name type="synonym">Dolichos gladiatus</name>
    <dbReference type="NCBI Taxonomy" id="3824"/>
    <lineage>
        <taxon>Eukaryota</taxon>
        <taxon>Viridiplantae</taxon>
        <taxon>Streptophyta</taxon>
        <taxon>Embryophyta</taxon>
        <taxon>Tracheophyta</taxon>
        <taxon>Spermatophyta</taxon>
        <taxon>Magnoliopsida</taxon>
        <taxon>eudicotyledons</taxon>
        <taxon>Gunneridae</taxon>
        <taxon>Pentapetalae</taxon>
        <taxon>rosids</taxon>
        <taxon>fabids</taxon>
        <taxon>Fabales</taxon>
        <taxon>Fabaceae</taxon>
        <taxon>Papilionoideae</taxon>
        <taxon>50 kb inversion clade</taxon>
        <taxon>NPAAA clade</taxon>
        <taxon>indigoferoid/millettioid clade</taxon>
        <taxon>Phaseoleae</taxon>
        <taxon>Canavalia</taxon>
    </lineage>
</organism>
<reference evidence="1 2" key="1">
    <citation type="submission" date="2024-01" db="EMBL/GenBank/DDBJ databases">
        <title>The genomes of 5 underutilized Papilionoideae crops provide insights into root nodulation and disease resistanc.</title>
        <authorList>
            <person name="Jiang F."/>
        </authorList>
    </citation>
    <scope>NUCLEOTIDE SEQUENCE [LARGE SCALE GENOMIC DNA]</scope>
    <source>
        <strain evidence="1">LVBAO_FW01</strain>
        <tissue evidence="1">Leaves</tissue>
    </source>
</reference>
<dbReference type="AlphaFoldDB" id="A0AAN9LWX1"/>